<dbReference type="AlphaFoldDB" id="A0A8H3W149"/>
<evidence type="ECO:0000313" key="1">
    <source>
        <dbReference type="EMBL" id="KAF0316382.1"/>
    </source>
</evidence>
<dbReference type="EMBL" id="WOWK01000161">
    <property type="protein sequence ID" value="KAF0316382.1"/>
    <property type="molecule type" value="Genomic_DNA"/>
</dbReference>
<sequence>ILSITLIEKDFLLRRDIKNLSILFRNRKLNLRKNRYLKLKRILKEILILKKFKSFKKNLILSKLLLILLLLLLENNRSLSLIL</sequence>
<gene>
    <name evidence="1" type="ORF">GQ607_016373</name>
</gene>
<comment type="caution">
    <text evidence="1">The sequence shown here is derived from an EMBL/GenBank/DDBJ whole genome shotgun (WGS) entry which is preliminary data.</text>
</comment>
<proteinExistence type="predicted"/>
<name>A0A8H3W149_9PEZI</name>
<evidence type="ECO:0000313" key="2">
    <source>
        <dbReference type="Proteomes" id="UP000434172"/>
    </source>
</evidence>
<keyword evidence="2" id="KW-1185">Reference proteome</keyword>
<reference evidence="1 2" key="1">
    <citation type="submission" date="2019-12" db="EMBL/GenBank/DDBJ databases">
        <title>A genome sequence resource for the geographically widespread anthracnose pathogen Colletotrichum asianum.</title>
        <authorList>
            <person name="Meng Y."/>
        </authorList>
    </citation>
    <scope>NUCLEOTIDE SEQUENCE [LARGE SCALE GENOMIC DNA]</scope>
    <source>
        <strain evidence="1 2">ICMP 18580</strain>
    </source>
</reference>
<accession>A0A8H3W149</accession>
<feature type="non-terminal residue" evidence="1">
    <location>
        <position position="83"/>
    </location>
</feature>
<organism evidence="1 2">
    <name type="scientific">Colletotrichum asianum</name>
    <dbReference type="NCBI Taxonomy" id="702518"/>
    <lineage>
        <taxon>Eukaryota</taxon>
        <taxon>Fungi</taxon>
        <taxon>Dikarya</taxon>
        <taxon>Ascomycota</taxon>
        <taxon>Pezizomycotina</taxon>
        <taxon>Sordariomycetes</taxon>
        <taxon>Hypocreomycetidae</taxon>
        <taxon>Glomerellales</taxon>
        <taxon>Glomerellaceae</taxon>
        <taxon>Colletotrichum</taxon>
        <taxon>Colletotrichum gloeosporioides species complex</taxon>
    </lineage>
</organism>
<protein>
    <submittedName>
        <fullName evidence="1">Uncharacterized protein</fullName>
    </submittedName>
</protein>
<dbReference type="Proteomes" id="UP000434172">
    <property type="component" value="Unassembled WGS sequence"/>
</dbReference>